<comment type="caution">
    <text evidence="7">The sequence shown here is derived from an EMBL/GenBank/DDBJ whole genome shotgun (WGS) entry which is preliminary data.</text>
</comment>
<evidence type="ECO:0000256" key="4">
    <source>
        <dbReference type="ARBA" id="ARBA00022679"/>
    </source>
</evidence>
<keyword evidence="3" id="KW-0028">Amino-acid biosynthesis</keyword>
<protein>
    <recommendedName>
        <fullName evidence="2">serine O-acetyltransferase</fullName>
        <ecNumber evidence="2">2.3.1.30</ecNumber>
    </recommendedName>
</protein>
<gene>
    <name evidence="7" type="ORF">AAK873_11110</name>
</gene>
<comment type="catalytic activity">
    <reaction evidence="6">
        <text>L-serine + acetyl-CoA = O-acetyl-L-serine + CoA</text>
        <dbReference type="Rhea" id="RHEA:24560"/>
        <dbReference type="ChEBI" id="CHEBI:33384"/>
        <dbReference type="ChEBI" id="CHEBI:57287"/>
        <dbReference type="ChEBI" id="CHEBI:57288"/>
        <dbReference type="ChEBI" id="CHEBI:58340"/>
        <dbReference type="EC" id="2.3.1.30"/>
    </reaction>
</comment>
<evidence type="ECO:0000256" key="3">
    <source>
        <dbReference type="ARBA" id="ARBA00022605"/>
    </source>
</evidence>
<dbReference type="Gene3D" id="2.160.10.10">
    <property type="entry name" value="Hexapeptide repeat proteins"/>
    <property type="match status" value="1"/>
</dbReference>
<dbReference type="SUPFAM" id="SSF51161">
    <property type="entry name" value="Trimeric LpxA-like enzymes"/>
    <property type="match status" value="1"/>
</dbReference>
<dbReference type="CDD" id="cd03354">
    <property type="entry name" value="LbH_SAT"/>
    <property type="match status" value="1"/>
</dbReference>
<dbReference type="InterPro" id="IPR042122">
    <property type="entry name" value="Ser_AcTrfase_N_sf"/>
</dbReference>
<evidence type="ECO:0000256" key="5">
    <source>
        <dbReference type="ARBA" id="ARBA00023315"/>
    </source>
</evidence>
<dbReference type="RefSeq" id="WP_121700142.1">
    <property type="nucleotide sequence ID" value="NZ_JBCLPP010000035.1"/>
</dbReference>
<evidence type="ECO:0000256" key="1">
    <source>
        <dbReference type="ARBA" id="ARBA00007274"/>
    </source>
</evidence>
<dbReference type="EMBL" id="JBCLPP010000035">
    <property type="protein sequence ID" value="MEY8246161.1"/>
    <property type="molecule type" value="Genomic_DNA"/>
</dbReference>
<dbReference type="PANTHER" id="PTHR42811">
    <property type="entry name" value="SERINE ACETYLTRANSFERASE"/>
    <property type="match status" value="1"/>
</dbReference>
<name>A0ABV4CXS6_9BACT</name>
<evidence type="ECO:0000313" key="7">
    <source>
        <dbReference type="EMBL" id="MEY8246161.1"/>
    </source>
</evidence>
<dbReference type="InterPro" id="IPR045304">
    <property type="entry name" value="LbH_SAT"/>
</dbReference>
<proteinExistence type="inferred from homology"/>
<dbReference type="InterPro" id="IPR001451">
    <property type="entry name" value="Hexapep"/>
</dbReference>
<keyword evidence="4" id="KW-0808">Transferase</keyword>
<dbReference type="Pfam" id="PF00132">
    <property type="entry name" value="Hexapep"/>
    <property type="match status" value="1"/>
</dbReference>
<dbReference type="EC" id="2.3.1.30" evidence="2"/>
<sequence length="307" mass="33593">MTGLNSQHELLMRETATALSGGDDLTNICPSHWRGEPLPAQSAVKEIIALARAIIFPGFFGDSDVTRNNLPYFTGLWIEKLYKLLTEQIHAGMSMELHKDRAQHFEKAELEASDKACMFIRRLPELRRLLNTDVVATYHGDPAAVSVREVIYCYPGIKAISNYRIAHELVLLDVPILPRMISEMAHSETGIDIHPAASIGEAFTIDHGTGIVIGATAIVGHNVKIYQGVTLGAKSFDLDKNGNPVKGEPRHPIIGNNVIIYSNATILGRITIGDNAVIGGNIWVTENVAPGEKLIQAKANNVLRLKH</sequence>
<evidence type="ECO:0000256" key="6">
    <source>
        <dbReference type="ARBA" id="ARBA00049486"/>
    </source>
</evidence>
<dbReference type="Gene3D" id="1.10.3130.10">
    <property type="entry name" value="serine acetyltransferase, domain 1"/>
    <property type="match status" value="1"/>
</dbReference>
<evidence type="ECO:0000256" key="2">
    <source>
        <dbReference type="ARBA" id="ARBA00013266"/>
    </source>
</evidence>
<organism evidence="7 8">
    <name type="scientific">Heminiphilus faecis</name>
    <dbReference type="NCBI Taxonomy" id="2601703"/>
    <lineage>
        <taxon>Bacteria</taxon>
        <taxon>Pseudomonadati</taxon>
        <taxon>Bacteroidota</taxon>
        <taxon>Bacteroidia</taxon>
        <taxon>Bacteroidales</taxon>
        <taxon>Muribaculaceae</taxon>
        <taxon>Heminiphilus</taxon>
    </lineage>
</organism>
<keyword evidence="8" id="KW-1185">Reference proteome</keyword>
<comment type="similarity">
    <text evidence="1">Belongs to the transferase hexapeptide repeat family.</text>
</comment>
<reference evidence="7 8" key="1">
    <citation type="submission" date="2024-03" db="EMBL/GenBank/DDBJ databases">
        <title>Mouse gut bacterial collection (mGBC) of GemPharmatech.</title>
        <authorList>
            <person name="He Y."/>
            <person name="Dong L."/>
            <person name="Wu D."/>
            <person name="Gao X."/>
            <person name="Lin Z."/>
        </authorList>
    </citation>
    <scope>NUCLEOTIDE SEQUENCE [LARGE SCALE GENOMIC DNA]</scope>
    <source>
        <strain evidence="7 8">54-13</strain>
    </source>
</reference>
<dbReference type="InterPro" id="IPR011004">
    <property type="entry name" value="Trimer_LpxA-like_sf"/>
</dbReference>
<keyword evidence="5" id="KW-0012">Acyltransferase</keyword>
<evidence type="ECO:0000313" key="8">
    <source>
        <dbReference type="Proteomes" id="UP001565200"/>
    </source>
</evidence>
<accession>A0ABV4CXS6</accession>
<dbReference type="Proteomes" id="UP001565200">
    <property type="component" value="Unassembled WGS sequence"/>
</dbReference>